<evidence type="ECO:0000313" key="1">
    <source>
        <dbReference type="EMBL" id="KAK4413593.1"/>
    </source>
</evidence>
<name>A0AAE1XLH9_9LAMI</name>
<accession>A0AAE1XLH9</accession>
<feature type="non-terminal residue" evidence="1">
    <location>
        <position position="1"/>
    </location>
</feature>
<dbReference type="EMBL" id="JACGWO010000012">
    <property type="protein sequence ID" value="KAK4413593.1"/>
    <property type="molecule type" value="Genomic_DNA"/>
</dbReference>
<proteinExistence type="predicted"/>
<comment type="caution">
    <text evidence="1">The sequence shown here is derived from an EMBL/GenBank/DDBJ whole genome shotgun (WGS) entry which is preliminary data.</text>
</comment>
<protein>
    <submittedName>
        <fullName evidence="1">Uncharacterized protein</fullName>
    </submittedName>
</protein>
<reference evidence="1" key="1">
    <citation type="submission" date="2020-06" db="EMBL/GenBank/DDBJ databases">
        <authorList>
            <person name="Li T."/>
            <person name="Hu X."/>
            <person name="Zhang T."/>
            <person name="Song X."/>
            <person name="Zhang H."/>
            <person name="Dai N."/>
            <person name="Sheng W."/>
            <person name="Hou X."/>
            <person name="Wei L."/>
        </authorList>
    </citation>
    <scope>NUCLEOTIDE SEQUENCE</scope>
    <source>
        <strain evidence="1">3651</strain>
        <tissue evidence="1">Leaf</tissue>
    </source>
</reference>
<gene>
    <name evidence="1" type="ORF">Salat_2772000</name>
</gene>
<sequence>MRLRELTLRFNQHVLDPKHLMIQHLDMMKDMILELRNVGCELSDEEKVQAVLSHLKLEATIENLNVLSRLPLSHMPVSVSPTKARTGINRLVQDRVRSKAKARTWPHE</sequence>
<dbReference type="Proteomes" id="UP001293254">
    <property type="component" value="Unassembled WGS sequence"/>
</dbReference>
<reference evidence="1" key="2">
    <citation type="journal article" date="2024" name="Plant">
        <title>Genomic evolution and insights into agronomic trait innovations of Sesamum species.</title>
        <authorList>
            <person name="Miao H."/>
            <person name="Wang L."/>
            <person name="Qu L."/>
            <person name="Liu H."/>
            <person name="Sun Y."/>
            <person name="Le M."/>
            <person name="Wang Q."/>
            <person name="Wei S."/>
            <person name="Zheng Y."/>
            <person name="Lin W."/>
            <person name="Duan Y."/>
            <person name="Cao H."/>
            <person name="Xiong S."/>
            <person name="Wang X."/>
            <person name="Wei L."/>
            <person name="Li C."/>
            <person name="Ma Q."/>
            <person name="Ju M."/>
            <person name="Zhao R."/>
            <person name="Li G."/>
            <person name="Mu C."/>
            <person name="Tian Q."/>
            <person name="Mei H."/>
            <person name="Zhang T."/>
            <person name="Gao T."/>
            <person name="Zhang H."/>
        </authorList>
    </citation>
    <scope>NUCLEOTIDE SEQUENCE</scope>
    <source>
        <strain evidence="1">3651</strain>
    </source>
</reference>
<dbReference type="AlphaFoldDB" id="A0AAE1XLH9"/>
<keyword evidence="2" id="KW-1185">Reference proteome</keyword>
<evidence type="ECO:0000313" key="2">
    <source>
        <dbReference type="Proteomes" id="UP001293254"/>
    </source>
</evidence>
<organism evidence="1 2">
    <name type="scientific">Sesamum alatum</name>
    <dbReference type="NCBI Taxonomy" id="300844"/>
    <lineage>
        <taxon>Eukaryota</taxon>
        <taxon>Viridiplantae</taxon>
        <taxon>Streptophyta</taxon>
        <taxon>Embryophyta</taxon>
        <taxon>Tracheophyta</taxon>
        <taxon>Spermatophyta</taxon>
        <taxon>Magnoliopsida</taxon>
        <taxon>eudicotyledons</taxon>
        <taxon>Gunneridae</taxon>
        <taxon>Pentapetalae</taxon>
        <taxon>asterids</taxon>
        <taxon>lamiids</taxon>
        <taxon>Lamiales</taxon>
        <taxon>Pedaliaceae</taxon>
        <taxon>Sesamum</taxon>
    </lineage>
</organism>